<dbReference type="EMBL" id="PQXO01000694">
    <property type="protein sequence ID" value="TGO83146.1"/>
    <property type="molecule type" value="Genomic_DNA"/>
</dbReference>
<proteinExistence type="inferred from homology"/>
<dbReference type="PANTHER" id="PTHR36512:SF3">
    <property type="entry name" value="BLR5678 PROTEIN"/>
    <property type="match status" value="1"/>
</dbReference>
<dbReference type="InterPro" id="IPR005321">
    <property type="entry name" value="Peptidase_S58_DmpA"/>
</dbReference>
<reference evidence="2 3" key="1">
    <citation type="submission" date="2017-12" db="EMBL/GenBank/DDBJ databases">
        <title>Comparative genomics of Botrytis spp.</title>
        <authorList>
            <person name="Valero-Jimenez C.A."/>
            <person name="Tapia P."/>
            <person name="Veloso J."/>
            <person name="Silva-Moreno E."/>
            <person name="Staats M."/>
            <person name="Valdes J.H."/>
            <person name="Van Kan J.A.L."/>
        </authorList>
    </citation>
    <scope>NUCLEOTIDE SEQUENCE [LARGE SCALE GENOMIC DNA]</scope>
    <source>
        <strain evidence="2 3">MUCL3349</strain>
    </source>
</reference>
<evidence type="ECO:0000313" key="3">
    <source>
        <dbReference type="Proteomes" id="UP000297280"/>
    </source>
</evidence>
<evidence type="ECO:0000313" key="2">
    <source>
        <dbReference type="EMBL" id="TGO83146.1"/>
    </source>
</evidence>
<dbReference type="GO" id="GO:0004177">
    <property type="term" value="F:aminopeptidase activity"/>
    <property type="evidence" value="ECO:0007669"/>
    <property type="project" value="TreeGrafter"/>
</dbReference>
<evidence type="ECO:0008006" key="4">
    <source>
        <dbReference type="Google" id="ProtNLM"/>
    </source>
</evidence>
<protein>
    <recommendedName>
        <fullName evidence="4">Peptidase S58 DmpA/arginine biosynthesis protein ArgJ</fullName>
    </recommendedName>
</protein>
<keyword evidence="3" id="KW-1185">Reference proteome</keyword>
<evidence type="ECO:0000256" key="1">
    <source>
        <dbReference type="ARBA" id="ARBA00007068"/>
    </source>
</evidence>
<organism evidence="2 3">
    <name type="scientific">Botrytis porri</name>
    <dbReference type="NCBI Taxonomy" id="87229"/>
    <lineage>
        <taxon>Eukaryota</taxon>
        <taxon>Fungi</taxon>
        <taxon>Dikarya</taxon>
        <taxon>Ascomycota</taxon>
        <taxon>Pezizomycotina</taxon>
        <taxon>Leotiomycetes</taxon>
        <taxon>Helotiales</taxon>
        <taxon>Sclerotiniaceae</taxon>
        <taxon>Botrytis</taxon>
    </lineage>
</organism>
<name>A0A4Z1KCM1_9HELO</name>
<accession>A0A4Z1KCM1</accession>
<dbReference type="AlphaFoldDB" id="A0A4Z1KCM1"/>
<dbReference type="Pfam" id="PF03576">
    <property type="entry name" value="Peptidase_S58"/>
    <property type="match status" value="1"/>
</dbReference>
<dbReference type="Gene3D" id="3.60.70.12">
    <property type="entry name" value="L-amino peptidase D-ALA esterase/amidase"/>
    <property type="match status" value="1"/>
</dbReference>
<comment type="caution">
    <text evidence="2">The sequence shown here is derived from an EMBL/GenBank/DDBJ whole genome shotgun (WGS) entry which is preliminary data.</text>
</comment>
<comment type="similarity">
    <text evidence="1">Belongs to the peptidase S58 family.</text>
</comment>
<dbReference type="SUPFAM" id="SSF56266">
    <property type="entry name" value="DmpA/ArgJ-like"/>
    <property type="match status" value="1"/>
</dbReference>
<sequence length="418" mass="44836">MPITRLTSKDIGYVPGQLPPGPKNSILDVPGVYVGQNTVGNDGEDARKGVTVIFPRHPDDITIPCYAGLHTLNGNGQLTGNYQIKDWGYSNTPIAITNSLSLGTVYQALWQRVLDVAAKKEAPAKEISTNYGTPIVGETADFILNDIYKSPLTLEEVKPAFENAMTQGEVQEGQYGGGAGMTCHLFPGGTGTSSRVFGEMPWENGEGEGEKKYTVGVLVQSNYGHLRDFIVGGVPIGRLLLKESKELEEKERASEKNGKIGEGSIIIVLTTDAPLLPHQLNRVARHCAVGIAQVGGHGVGRNHSGDIILTLSTCNKPTETVGTPQVDGLSKIEINDIKVIRNESIETLFRAASEATEEAILNSIIGGRDGRTGVDGYRLEGIPVGKVRKLVEKYRVNIDDDSCLSSGEYLALPNKGAE</sequence>
<dbReference type="PANTHER" id="PTHR36512">
    <property type="entry name" value="D-AMINOPEPTIDASE"/>
    <property type="match status" value="1"/>
</dbReference>
<dbReference type="InterPro" id="IPR016117">
    <property type="entry name" value="ArgJ-like_dom_sf"/>
</dbReference>
<gene>
    <name evidence="2" type="ORF">BPOR_0695g00030</name>
</gene>
<dbReference type="Proteomes" id="UP000297280">
    <property type="component" value="Unassembled WGS sequence"/>
</dbReference>